<reference evidence="2 3" key="1">
    <citation type="submission" date="2017-06" db="EMBL/GenBank/DDBJ databases">
        <title>Draft genome sequence of anaerobic fermentative bacterium Anaeromicrobium sediminis DY2726D isolated from West Pacific Ocean sediments.</title>
        <authorList>
            <person name="Zeng X."/>
        </authorList>
    </citation>
    <scope>NUCLEOTIDE SEQUENCE [LARGE SCALE GENOMIC DNA]</scope>
    <source>
        <strain evidence="2 3">DY2726D</strain>
    </source>
</reference>
<name>A0A267MP97_9FIRM</name>
<keyword evidence="1" id="KW-0472">Membrane</keyword>
<evidence type="ECO:0000313" key="2">
    <source>
        <dbReference type="EMBL" id="PAB60550.1"/>
    </source>
</evidence>
<keyword evidence="1" id="KW-1133">Transmembrane helix</keyword>
<evidence type="ECO:0000256" key="1">
    <source>
        <dbReference type="SAM" id="Phobius"/>
    </source>
</evidence>
<organism evidence="2 3">
    <name type="scientific">Anaeromicrobium sediminis</name>
    <dbReference type="NCBI Taxonomy" id="1478221"/>
    <lineage>
        <taxon>Bacteria</taxon>
        <taxon>Bacillati</taxon>
        <taxon>Bacillota</taxon>
        <taxon>Clostridia</taxon>
        <taxon>Peptostreptococcales</taxon>
        <taxon>Thermotaleaceae</taxon>
        <taxon>Anaeromicrobium</taxon>
    </lineage>
</organism>
<comment type="caution">
    <text evidence="2">The sequence shown here is derived from an EMBL/GenBank/DDBJ whole genome shotgun (WGS) entry which is preliminary data.</text>
</comment>
<dbReference type="RefSeq" id="WP_095130903.1">
    <property type="nucleotide sequence ID" value="NZ_NIBG01000002.1"/>
</dbReference>
<protein>
    <submittedName>
        <fullName evidence="2">Uncharacterized protein</fullName>
    </submittedName>
</protein>
<accession>A0A267MP97</accession>
<keyword evidence="1" id="KW-0812">Transmembrane</keyword>
<keyword evidence="3" id="KW-1185">Reference proteome</keyword>
<dbReference type="EMBL" id="NIBG01000002">
    <property type="protein sequence ID" value="PAB60550.1"/>
    <property type="molecule type" value="Genomic_DNA"/>
</dbReference>
<dbReference type="AlphaFoldDB" id="A0A267MP97"/>
<evidence type="ECO:0000313" key="3">
    <source>
        <dbReference type="Proteomes" id="UP000216024"/>
    </source>
</evidence>
<feature type="transmembrane region" description="Helical" evidence="1">
    <location>
        <begin position="12"/>
        <end position="31"/>
    </location>
</feature>
<sequence>MRFFKGYFRLSWQIWLAIGSWVVMASFYKGAVLNLNMDYALDVYKKCILIALAHGVVYRLFFFKKPKSEC</sequence>
<gene>
    <name evidence="2" type="ORF">CCE28_03125</name>
</gene>
<feature type="transmembrane region" description="Helical" evidence="1">
    <location>
        <begin position="43"/>
        <end position="62"/>
    </location>
</feature>
<proteinExistence type="predicted"/>
<dbReference type="Proteomes" id="UP000216024">
    <property type="component" value="Unassembled WGS sequence"/>
</dbReference>